<dbReference type="Proteomes" id="UP000669605">
    <property type="component" value="Unassembled WGS sequence"/>
</dbReference>
<evidence type="ECO:0008006" key="3">
    <source>
        <dbReference type="Google" id="ProtNLM"/>
    </source>
</evidence>
<accession>A0ABX1QNM9</accession>
<proteinExistence type="predicted"/>
<dbReference type="Gene3D" id="2.40.360.10">
    <property type="entry name" value="YmcC-like"/>
    <property type="match status" value="1"/>
</dbReference>
<comment type="caution">
    <text evidence="1">The sequence shown here is derived from an EMBL/GenBank/DDBJ whole genome shotgun (WGS) entry which is preliminary data.</text>
</comment>
<keyword evidence="2" id="KW-1185">Reference proteome</keyword>
<reference evidence="1 2" key="1">
    <citation type="journal article" date="2020" name="Curr. Microbiol.">
        <title>Tepidiphilus baoligensis sp. nov., a Novel Bacterium of the Family Hydrogenophilaceae Isolated from an Oil Reservoir.</title>
        <authorList>
            <person name="Zhang X."/>
            <person name="Wang G."/>
            <person name="Ma X."/>
            <person name="Yu J."/>
            <person name="You J."/>
            <person name="Xue Y."/>
            <person name="Ma Y."/>
        </authorList>
    </citation>
    <scope>NUCLEOTIDE SEQUENCE [LARGE SCALE GENOMIC DNA]</scope>
    <source>
        <strain evidence="1 2">B18-69</strain>
    </source>
</reference>
<evidence type="ECO:0000313" key="1">
    <source>
        <dbReference type="EMBL" id="NMH17540.1"/>
    </source>
</evidence>
<protein>
    <recommendedName>
        <fullName evidence="3">Lipoprotein</fullName>
    </recommendedName>
</protein>
<evidence type="ECO:0000313" key="2">
    <source>
        <dbReference type="Proteomes" id="UP000669605"/>
    </source>
</evidence>
<dbReference type="InterPro" id="IPR023373">
    <property type="entry name" value="YmcC_sf"/>
</dbReference>
<sequence>MMLAAVLCLVGCSSSPEGDPALATVRQLFSGPPAYAPKPLPYDSLVLRRSDGALWAQAVLGRVEPQTGSLYWFVGGQSVRTTAVRLTKATDTAFDFILEPLSPEHWRFDPIRQACLTGQAQHREEWLDYPTEDLWSLRRLSNVAPRASADAPIEETFSVPLLKWQGTNRYWLDAACRPRRALVWLHPKQPTWELRWLKAGERP</sequence>
<name>A0ABX1QNM9_9PROT</name>
<dbReference type="RefSeq" id="WP_169116510.1">
    <property type="nucleotide sequence ID" value="NZ_JAAAUB010000026.1"/>
</dbReference>
<organism evidence="1 2">
    <name type="scientific">Tepidiphilus baoligensis</name>
    <dbReference type="NCBI Taxonomy" id="2698687"/>
    <lineage>
        <taxon>Bacteria</taxon>
        <taxon>Pseudomonadati</taxon>
        <taxon>Pseudomonadota</taxon>
        <taxon>Hydrogenophilia</taxon>
        <taxon>Hydrogenophilales</taxon>
        <taxon>Hydrogenophilaceae</taxon>
        <taxon>Tepidiphilus</taxon>
    </lineage>
</organism>
<dbReference type="EMBL" id="JAAAUB010000026">
    <property type="protein sequence ID" value="NMH17540.1"/>
    <property type="molecule type" value="Genomic_DNA"/>
</dbReference>
<gene>
    <name evidence="1" type="ORF">GV368_10680</name>
</gene>